<dbReference type="GO" id="GO:0098636">
    <property type="term" value="C:protein complex involved in cell adhesion"/>
    <property type="evidence" value="ECO:0007669"/>
    <property type="project" value="TreeGrafter"/>
</dbReference>
<dbReference type="Proteomes" id="UP000078113">
    <property type="component" value="Unassembled WGS sequence"/>
</dbReference>
<dbReference type="Gene3D" id="2.60.40.2080">
    <property type="match status" value="2"/>
</dbReference>
<proteinExistence type="predicted"/>
<dbReference type="InterPro" id="IPR037221">
    <property type="entry name" value="H-type_lectin_dom_sf"/>
</dbReference>
<dbReference type="GO" id="GO:0009986">
    <property type="term" value="C:cell surface"/>
    <property type="evidence" value="ECO:0007669"/>
    <property type="project" value="TreeGrafter"/>
</dbReference>
<dbReference type="InterPro" id="IPR052487">
    <property type="entry name" value="Galactose-binding_lectin"/>
</dbReference>
<name>A0A8X7T2D7_9BASI</name>
<dbReference type="GO" id="GO:0098609">
    <property type="term" value="P:cell-cell adhesion"/>
    <property type="evidence" value="ECO:0007669"/>
    <property type="project" value="TreeGrafter"/>
</dbReference>
<dbReference type="SUPFAM" id="SSF141086">
    <property type="entry name" value="Agglutinin HPA-like"/>
    <property type="match status" value="2"/>
</dbReference>
<dbReference type="GO" id="GO:0030247">
    <property type="term" value="F:polysaccharide binding"/>
    <property type="evidence" value="ECO:0007669"/>
    <property type="project" value="TreeGrafter"/>
</dbReference>
<reference evidence="2" key="2">
    <citation type="journal article" date="2019" name="IMA Fungus">
        <title>Genome sequencing and comparison of five Tilletia species to identify candidate genes for the detection of regulated species infecting wheat.</title>
        <authorList>
            <person name="Nguyen H.D.T."/>
            <person name="Sultana T."/>
            <person name="Kesanakurti P."/>
            <person name="Hambleton S."/>
        </authorList>
    </citation>
    <scope>NUCLEOTIDE SEQUENCE</scope>
    <source>
        <strain evidence="2">DAOMC 236422</strain>
    </source>
</reference>
<organism evidence="2 3">
    <name type="scientific">Tilletia walkeri</name>
    <dbReference type="NCBI Taxonomy" id="117179"/>
    <lineage>
        <taxon>Eukaryota</taxon>
        <taxon>Fungi</taxon>
        <taxon>Dikarya</taxon>
        <taxon>Basidiomycota</taxon>
        <taxon>Ustilaginomycotina</taxon>
        <taxon>Exobasidiomycetes</taxon>
        <taxon>Tilletiales</taxon>
        <taxon>Tilletiaceae</taxon>
        <taxon>Tilletia</taxon>
    </lineage>
</organism>
<feature type="domain" description="H-type lectin" evidence="1">
    <location>
        <begin position="149"/>
        <end position="216"/>
    </location>
</feature>
<gene>
    <name evidence="2" type="ORF">A4X09_0g5954</name>
</gene>
<dbReference type="GO" id="GO:0046871">
    <property type="term" value="F:N-acetylgalactosamine binding"/>
    <property type="evidence" value="ECO:0007669"/>
    <property type="project" value="TreeGrafter"/>
</dbReference>
<reference evidence="2" key="1">
    <citation type="submission" date="2016-04" db="EMBL/GenBank/DDBJ databases">
        <authorList>
            <person name="Nguyen H.D."/>
            <person name="Samba Siva P."/>
            <person name="Cullis J."/>
            <person name="Levesque C.A."/>
            <person name="Hambleton S."/>
        </authorList>
    </citation>
    <scope>NUCLEOTIDE SEQUENCE</scope>
    <source>
        <strain evidence="2">DAOMC 236422</strain>
    </source>
</reference>
<protein>
    <recommendedName>
        <fullName evidence="1">H-type lectin domain-containing protein</fullName>
    </recommendedName>
</protein>
<keyword evidence="3" id="KW-1185">Reference proteome</keyword>
<evidence type="ECO:0000259" key="1">
    <source>
        <dbReference type="Pfam" id="PF09458"/>
    </source>
</evidence>
<evidence type="ECO:0000313" key="2">
    <source>
        <dbReference type="EMBL" id="KAE8266397.1"/>
    </source>
</evidence>
<dbReference type="EMBL" id="LWDG02000340">
    <property type="protein sequence ID" value="KAE8266397.1"/>
    <property type="molecule type" value="Genomic_DNA"/>
</dbReference>
<accession>A0A8X7T2D7</accession>
<feature type="domain" description="H-type lectin" evidence="1">
    <location>
        <begin position="54"/>
        <end position="123"/>
    </location>
</feature>
<dbReference type="InterPro" id="IPR019019">
    <property type="entry name" value="H-type_lectin_domain"/>
</dbReference>
<sequence length="217" mass="24411">MAVVKTWSTTHIISFEVSILGISESDERFEVGSSWFHTGSLWAPNSSETEWVSTQNITFDRPFCAIPTVRLFMSYLDAGREPVGSLSTTSWAENVTSHGFTLGTKVWNGRTDLFGVTLRWIAHDPNEPTIRSGDLEHISKEWVRDKTGTIRFDSPFPTSAPSVLVLGIAGMDCNYGHKNLRFQIQESNLSSESFDYVAGCWASSRMKYGRWSWIAIQ</sequence>
<dbReference type="PANTHER" id="PTHR46938">
    <property type="entry name" value="DISCOIDIN-1 SUBUNIT A-RELATED-RELATED"/>
    <property type="match status" value="1"/>
</dbReference>
<dbReference type="AlphaFoldDB" id="A0A8X7T2D7"/>
<comment type="caution">
    <text evidence="2">The sequence shown here is derived from an EMBL/GenBank/DDBJ whole genome shotgun (WGS) entry which is preliminary data.</text>
</comment>
<dbReference type="Pfam" id="PF09458">
    <property type="entry name" value="H_lectin"/>
    <property type="match status" value="2"/>
</dbReference>
<dbReference type="GO" id="GO:0070492">
    <property type="term" value="F:oligosaccharide binding"/>
    <property type="evidence" value="ECO:0007669"/>
    <property type="project" value="TreeGrafter"/>
</dbReference>
<evidence type="ECO:0000313" key="3">
    <source>
        <dbReference type="Proteomes" id="UP000078113"/>
    </source>
</evidence>